<protein>
    <submittedName>
        <fullName evidence="5">Outer membrane beta-barrel protein</fullName>
    </submittedName>
</protein>
<name>A0A7X2LSE3_9BURK</name>
<evidence type="ECO:0000259" key="4">
    <source>
        <dbReference type="Pfam" id="PF13505"/>
    </source>
</evidence>
<proteinExistence type="predicted"/>
<comment type="subcellular location">
    <subcellularLocation>
        <location evidence="1">Cell outer membrane</location>
    </subcellularLocation>
</comment>
<dbReference type="InterPro" id="IPR011250">
    <property type="entry name" value="OMP/PagP_B-barrel"/>
</dbReference>
<dbReference type="Pfam" id="PF13505">
    <property type="entry name" value="OMP_b-brl"/>
    <property type="match status" value="1"/>
</dbReference>
<keyword evidence="2 3" id="KW-0732">Signal</keyword>
<dbReference type="SUPFAM" id="SSF56925">
    <property type="entry name" value="OMPA-like"/>
    <property type="match status" value="1"/>
</dbReference>
<comment type="caution">
    <text evidence="5">The sequence shown here is derived from an EMBL/GenBank/DDBJ whole genome shotgun (WGS) entry which is preliminary data.</text>
</comment>
<organism evidence="5 6">
    <name type="scientific">Pseudoduganella rivuli</name>
    <dbReference type="NCBI Taxonomy" id="2666085"/>
    <lineage>
        <taxon>Bacteria</taxon>
        <taxon>Pseudomonadati</taxon>
        <taxon>Pseudomonadota</taxon>
        <taxon>Betaproteobacteria</taxon>
        <taxon>Burkholderiales</taxon>
        <taxon>Oxalobacteraceae</taxon>
        <taxon>Telluria group</taxon>
        <taxon>Pseudoduganella</taxon>
    </lineage>
</organism>
<evidence type="ECO:0000313" key="6">
    <source>
        <dbReference type="Proteomes" id="UP000446768"/>
    </source>
</evidence>
<sequence>MKKILTALIVSATAFGGMSAAYADDTGAYAGVGVVASKHKYSLSNDTSNGDRNSTEWSGKIYGGYQLNKTFAVEGGYTDFGSSDYNYNVGTAAGHIDSKSHAFYLAGKGSVPINQQLSVFGKLGVAYNKNEVHGTGLATPYVTGDSNRTNLYASVGGEYALNEKVSLSLEYEHYGKNGIDQGRKKGAVSLGARYNF</sequence>
<evidence type="ECO:0000313" key="5">
    <source>
        <dbReference type="EMBL" id="MRV70709.1"/>
    </source>
</evidence>
<feature type="chain" id="PRO_5031096806" evidence="3">
    <location>
        <begin position="24"/>
        <end position="196"/>
    </location>
</feature>
<dbReference type="AlphaFoldDB" id="A0A7X2LSE3"/>
<reference evidence="5 6" key="1">
    <citation type="submission" date="2019-11" db="EMBL/GenBank/DDBJ databases">
        <title>Novel species isolated from a subtropical stream in China.</title>
        <authorList>
            <person name="Lu H."/>
        </authorList>
    </citation>
    <scope>NUCLEOTIDE SEQUENCE [LARGE SCALE GENOMIC DNA]</scope>
    <source>
        <strain evidence="5 6">FT92W</strain>
    </source>
</reference>
<gene>
    <name evidence="5" type="ORF">GJ700_03125</name>
</gene>
<feature type="signal peptide" evidence="3">
    <location>
        <begin position="1"/>
        <end position="23"/>
    </location>
</feature>
<dbReference type="Gene3D" id="2.40.160.20">
    <property type="match status" value="1"/>
</dbReference>
<dbReference type="Proteomes" id="UP000446768">
    <property type="component" value="Unassembled WGS sequence"/>
</dbReference>
<evidence type="ECO:0000256" key="3">
    <source>
        <dbReference type="SAM" id="SignalP"/>
    </source>
</evidence>
<feature type="domain" description="Outer membrane protein beta-barrel" evidence="4">
    <location>
        <begin position="10"/>
        <end position="196"/>
    </location>
</feature>
<evidence type="ECO:0000256" key="1">
    <source>
        <dbReference type="ARBA" id="ARBA00004442"/>
    </source>
</evidence>
<dbReference type="GO" id="GO:0009279">
    <property type="term" value="C:cell outer membrane"/>
    <property type="evidence" value="ECO:0007669"/>
    <property type="project" value="UniProtKB-SubCell"/>
</dbReference>
<dbReference type="EMBL" id="WKJJ01000002">
    <property type="protein sequence ID" value="MRV70709.1"/>
    <property type="molecule type" value="Genomic_DNA"/>
</dbReference>
<evidence type="ECO:0000256" key="2">
    <source>
        <dbReference type="ARBA" id="ARBA00022729"/>
    </source>
</evidence>
<dbReference type="InterPro" id="IPR027385">
    <property type="entry name" value="Beta-barrel_OMP"/>
</dbReference>
<keyword evidence="6" id="KW-1185">Reference proteome</keyword>
<accession>A0A7X2LSE3</accession>
<dbReference type="RefSeq" id="WP_154371203.1">
    <property type="nucleotide sequence ID" value="NZ_WKJJ01000002.1"/>
</dbReference>